<dbReference type="InterPro" id="IPR013406">
    <property type="entry name" value="CHP02574_addiction_mod"/>
</dbReference>
<dbReference type="RefSeq" id="WP_168442260.1">
    <property type="nucleotide sequence ID" value="NZ_CAAHFG010000001.1"/>
</dbReference>
<evidence type="ECO:0008006" key="3">
    <source>
        <dbReference type="Google" id="ProtNLM"/>
    </source>
</evidence>
<organism evidence="1 2">
    <name type="scientific">Pontiella desulfatans</name>
    <dbReference type="NCBI Taxonomy" id="2750659"/>
    <lineage>
        <taxon>Bacteria</taxon>
        <taxon>Pseudomonadati</taxon>
        <taxon>Kiritimatiellota</taxon>
        <taxon>Kiritimatiellia</taxon>
        <taxon>Kiritimatiellales</taxon>
        <taxon>Pontiellaceae</taxon>
        <taxon>Pontiella</taxon>
    </lineage>
</organism>
<evidence type="ECO:0000313" key="2">
    <source>
        <dbReference type="Proteomes" id="UP000366872"/>
    </source>
</evidence>
<keyword evidence="2" id="KW-1185">Reference proteome</keyword>
<protein>
    <recommendedName>
        <fullName evidence="3">Addiction module component</fullName>
    </recommendedName>
</protein>
<dbReference type="Proteomes" id="UP000366872">
    <property type="component" value="Unassembled WGS sequence"/>
</dbReference>
<gene>
    <name evidence="1" type="ORF">PDESU_02865</name>
</gene>
<proteinExistence type="predicted"/>
<dbReference type="Pfam" id="PF09720">
    <property type="entry name" value="Unstab_antitox"/>
    <property type="match status" value="1"/>
</dbReference>
<name>A0A6C2U4H8_PONDE</name>
<accession>A0A6C2U4H8</accession>
<dbReference type="AlphaFoldDB" id="A0A6C2U4H8"/>
<evidence type="ECO:0000313" key="1">
    <source>
        <dbReference type="EMBL" id="VGO14306.1"/>
    </source>
</evidence>
<reference evidence="1 2" key="1">
    <citation type="submission" date="2019-04" db="EMBL/GenBank/DDBJ databases">
        <authorList>
            <person name="Van Vliet M D."/>
        </authorList>
    </citation>
    <scope>NUCLEOTIDE SEQUENCE [LARGE SCALE GENOMIC DNA]</scope>
    <source>
        <strain evidence="1 2">F1</strain>
    </source>
</reference>
<dbReference type="EMBL" id="CAAHFG010000001">
    <property type="protein sequence ID" value="VGO14306.1"/>
    <property type="molecule type" value="Genomic_DNA"/>
</dbReference>
<sequence>MTALAEKIYNEALDLPTDERLALVDRLLHIKTVPTETEIESAWIEESHRRLNNIREGKEKTIPGDAVFEEVQERFRK</sequence>
<dbReference type="NCBIfam" id="TIGR02574">
    <property type="entry name" value="stabl_TIGR02574"/>
    <property type="match status" value="1"/>
</dbReference>